<organism evidence="6 7">
    <name type="scientific">Colocasia esculenta</name>
    <name type="common">Wild taro</name>
    <name type="synonym">Arum esculentum</name>
    <dbReference type="NCBI Taxonomy" id="4460"/>
    <lineage>
        <taxon>Eukaryota</taxon>
        <taxon>Viridiplantae</taxon>
        <taxon>Streptophyta</taxon>
        <taxon>Embryophyta</taxon>
        <taxon>Tracheophyta</taxon>
        <taxon>Spermatophyta</taxon>
        <taxon>Magnoliopsida</taxon>
        <taxon>Liliopsida</taxon>
        <taxon>Araceae</taxon>
        <taxon>Aroideae</taxon>
        <taxon>Colocasieae</taxon>
        <taxon>Colocasia</taxon>
    </lineage>
</organism>
<dbReference type="GO" id="GO:0005200">
    <property type="term" value="F:structural constituent of cytoskeleton"/>
    <property type="evidence" value="ECO:0007669"/>
    <property type="project" value="InterPro"/>
</dbReference>
<dbReference type="InterPro" id="IPR008280">
    <property type="entry name" value="Tub_FtsZ_C"/>
</dbReference>
<dbReference type="PANTHER" id="PTHR11588">
    <property type="entry name" value="TUBULIN"/>
    <property type="match status" value="1"/>
</dbReference>
<sequence>MENVDVCMVLDKKALYDICFRMLKLATPNCPGVTCCLQFPGQLNFDLTKLAINLIPFPWLHFFMLDFTPLTSCGSQQYWALP</sequence>
<proteinExistence type="inferred from homology"/>
<dbReference type="InterPro" id="IPR000217">
    <property type="entry name" value="Tubulin"/>
</dbReference>
<gene>
    <name evidence="6" type="ORF">Taro_003525</name>
</gene>
<dbReference type="GO" id="GO:0003924">
    <property type="term" value="F:GTPase activity"/>
    <property type="evidence" value="ECO:0007669"/>
    <property type="project" value="InterPro"/>
</dbReference>
<comment type="similarity">
    <text evidence="1">Belongs to the tubulin family.</text>
</comment>
<dbReference type="Gene3D" id="3.40.50.1440">
    <property type="entry name" value="Tubulin/FtsZ, GTPase domain"/>
    <property type="match status" value="1"/>
</dbReference>
<reference evidence="6" key="1">
    <citation type="submission" date="2017-07" db="EMBL/GenBank/DDBJ databases">
        <title>Taro Niue Genome Assembly and Annotation.</title>
        <authorList>
            <person name="Atibalentja N."/>
            <person name="Keating K."/>
            <person name="Fields C.J."/>
        </authorList>
    </citation>
    <scope>NUCLEOTIDE SEQUENCE</scope>
    <source>
        <strain evidence="6">Niue_2</strain>
        <tissue evidence="6">Leaf</tissue>
    </source>
</reference>
<dbReference type="PRINTS" id="PR01163">
    <property type="entry name" value="BETATUBULIN"/>
</dbReference>
<accession>A0A843TFR3</accession>
<evidence type="ECO:0000256" key="5">
    <source>
        <dbReference type="ARBA" id="ARBA00034296"/>
    </source>
</evidence>
<dbReference type="OrthoDB" id="670568at2759"/>
<keyword evidence="7" id="KW-1185">Reference proteome</keyword>
<dbReference type="InterPro" id="IPR036525">
    <property type="entry name" value="Tubulin/FtsZ_GTPase_sf"/>
</dbReference>
<evidence type="ECO:0000256" key="4">
    <source>
        <dbReference type="ARBA" id="ARBA00023134"/>
    </source>
</evidence>
<dbReference type="EMBL" id="NMUH01000091">
    <property type="protein sequence ID" value="MQL71222.1"/>
    <property type="molecule type" value="Genomic_DNA"/>
</dbReference>
<protein>
    <submittedName>
        <fullName evidence="6">Uncharacterized protein</fullName>
    </submittedName>
</protein>
<evidence type="ECO:0000256" key="2">
    <source>
        <dbReference type="ARBA" id="ARBA00022701"/>
    </source>
</evidence>
<name>A0A843TFR3_COLES</name>
<dbReference type="GO" id="GO:0005525">
    <property type="term" value="F:GTP binding"/>
    <property type="evidence" value="ECO:0007669"/>
    <property type="project" value="UniProtKB-KW"/>
</dbReference>
<dbReference type="InterPro" id="IPR002453">
    <property type="entry name" value="Beta_tubulin"/>
</dbReference>
<dbReference type="GO" id="GO:0005874">
    <property type="term" value="C:microtubule"/>
    <property type="evidence" value="ECO:0007669"/>
    <property type="project" value="UniProtKB-KW"/>
</dbReference>
<keyword evidence="2" id="KW-0493">Microtubule</keyword>
<evidence type="ECO:0000313" key="7">
    <source>
        <dbReference type="Proteomes" id="UP000652761"/>
    </source>
</evidence>
<keyword evidence="4" id="KW-0342">GTP-binding</keyword>
<comment type="function">
    <text evidence="5">Tubulin is the major constituent of microtubules, a cylinder consisting of laterally associated linear protofilaments composed of alpha- and beta-tubulin heterodimers. Microtubules grow by the addition of GTP-tubulin dimers to the microtubule end, where a stabilizing cap forms. Below the cap, tubulin dimers are in GDP-bound state, owing to GTPase activity of alpha-tubulin.</text>
</comment>
<evidence type="ECO:0000256" key="3">
    <source>
        <dbReference type="ARBA" id="ARBA00022741"/>
    </source>
</evidence>
<dbReference type="AlphaFoldDB" id="A0A843TFR3"/>
<evidence type="ECO:0000256" key="1">
    <source>
        <dbReference type="ARBA" id="ARBA00009636"/>
    </source>
</evidence>
<dbReference type="SUPFAM" id="SSF55307">
    <property type="entry name" value="Tubulin C-terminal domain-like"/>
    <property type="match status" value="1"/>
</dbReference>
<dbReference type="Proteomes" id="UP000652761">
    <property type="component" value="Unassembled WGS sequence"/>
</dbReference>
<dbReference type="GO" id="GO:0007017">
    <property type="term" value="P:microtubule-based process"/>
    <property type="evidence" value="ECO:0007669"/>
    <property type="project" value="InterPro"/>
</dbReference>
<comment type="caution">
    <text evidence="6">The sequence shown here is derived from an EMBL/GenBank/DDBJ whole genome shotgun (WGS) entry which is preliminary data.</text>
</comment>
<keyword evidence="3" id="KW-0547">Nucleotide-binding</keyword>
<evidence type="ECO:0000313" key="6">
    <source>
        <dbReference type="EMBL" id="MQL71222.1"/>
    </source>
</evidence>